<name>A0A6D2WAF4_PONAB</name>
<organism evidence="1">
    <name type="scientific">Pongo abelii</name>
    <name type="common">Sumatran orangutan</name>
    <name type="synonym">Pongo pygmaeus abelii</name>
    <dbReference type="NCBI Taxonomy" id="9601"/>
    <lineage>
        <taxon>Eukaryota</taxon>
        <taxon>Metazoa</taxon>
        <taxon>Chordata</taxon>
        <taxon>Craniata</taxon>
        <taxon>Vertebrata</taxon>
        <taxon>Euteleostomi</taxon>
        <taxon>Mammalia</taxon>
        <taxon>Eutheria</taxon>
        <taxon>Euarchontoglires</taxon>
        <taxon>Primates</taxon>
        <taxon>Haplorrhini</taxon>
        <taxon>Catarrhini</taxon>
        <taxon>Hominidae</taxon>
        <taxon>Pongo</taxon>
    </lineage>
</organism>
<accession>A0A6D2WAF4</accession>
<sequence>MKAWNLMNLIPSLTGEMQISSYRLSRDGELKSKRGSENALSLSTNSIGKPVMTTDFANATPWFMDTMLPIIATSGSAEEPNEIGGRKKIFFSGGWHLILYPLVAALLKYIDLYTMLVSCIFSCLAASLFPAPRLISNESALQ</sequence>
<dbReference type="EMBL" id="NDHI03003554">
    <property type="protein sequence ID" value="PNJ23112.1"/>
    <property type="molecule type" value="Genomic_DNA"/>
</dbReference>
<proteinExistence type="predicted"/>
<dbReference type="AlphaFoldDB" id="A0A6D2WAF4"/>
<gene>
    <name evidence="1" type="ORF">CR201_G0041053</name>
</gene>
<comment type="caution">
    <text evidence="1">The sequence shown here is derived from an EMBL/GenBank/DDBJ whole genome shotgun (WGS) entry which is preliminary data.</text>
</comment>
<evidence type="ECO:0000313" key="1">
    <source>
        <dbReference type="EMBL" id="PNJ23112.1"/>
    </source>
</evidence>
<protein>
    <submittedName>
        <fullName evidence="1">MGP isoform 4</fullName>
    </submittedName>
</protein>
<reference evidence="1" key="1">
    <citation type="submission" date="2017-12" db="EMBL/GenBank/DDBJ databases">
        <title>High-resolution comparative analysis of great ape genomes.</title>
        <authorList>
            <person name="Pollen A."/>
            <person name="Hastie A."/>
            <person name="Hormozdiari F."/>
            <person name="Dougherty M."/>
            <person name="Liu R."/>
            <person name="Chaisson M."/>
            <person name="Hoppe E."/>
            <person name="Hill C."/>
            <person name="Pang A."/>
            <person name="Hillier L."/>
            <person name="Baker C."/>
            <person name="Armstrong J."/>
            <person name="Shendure J."/>
            <person name="Paten B."/>
            <person name="Wilson R."/>
            <person name="Chao H."/>
            <person name="Schneider V."/>
            <person name="Ventura M."/>
            <person name="Kronenberg Z."/>
            <person name="Murali S."/>
            <person name="Gordon D."/>
            <person name="Cantsilieris S."/>
            <person name="Munson K."/>
            <person name="Nelson B."/>
            <person name="Raja A."/>
            <person name="Underwood J."/>
            <person name="Diekhans M."/>
            <person name="Fiddes I."/>
            <person name="Haussler D."/>
            <person name="Eichler E."/>
        </authorList>
    </citation>
    <scope>NUCLEOTIDE SEQUENCE [LARGE SCALE GENOMIC DNA]</scope>
    <source>
        <strain evidence="1">Susie</strain>
    </source>
</reference>